<evidence type="ECO:0000313" key="1">
    <source>
        <dbReference type="EMBL" id="GIX90325.1"/>
    </source>
</evidence>
<proteinExistence type="predicted"/>
<comment type="caution">
    <text evidence="1">The sequence shown here is derived from an EMBL/GenBank/DDBJ whole genome shotgun (WGS) entry which is preliminary data.</text>
</comment>
<dbReference type="EMBL" id="BPLR01003929">
    <property type="protein sequence ID" value="GIX90325.1"/>
    <property type="molecule type" value="Genomic_DNA"/>
</dbReference>
<sequence>MSLECIDELKGQGFHFVDRGFSGKVTTPADPRTLDWSKDTLDWPKHSPFKVEGGVQLTLVWSSTNRPPQGRRAIDTGLEFQEFLLSNHLFVIFSYQRN</sequence>
<keyword evidence="2" id="KW-1185">Reference proteome</keyword>
<evidence type="ECO:0000313" key="2">
    <source>
        <dbReference type="Proteomes" id="UP001054945"/>
    </source>
</evidence>
<name>A0AAV4NZJ5_CAEEX</name>
<protein>
    <submittedName>
        <fullName evidence="1">Uncharacterized protein</fullName>
    </submittedName>
</protein>
<gene>
    <name evidence="1" type="ORF">CEXT_67841</name>
</gene>
<dbReference type="Proteomes" id="UP001054945">
    <property type="component" value="Unassembled WGS sequence"/>
</dbReference>
<organism evidence="1 2">
    <name type="scientific">Caerostris extrusa</name>
    <name type="common">Bark spider</name>
    <name type="synonym">Caerostris bankana</name>
    <dbReference type="NCBI Taxonomy" id="172846"/>
    <lineage>
        <taxon>Eukaryota</taxon>
        <taxon>Metazoa</taxon>
        <taxon>Ecdysozoa</taxon>
        <taxon>Arthropoda</taxon>
        <taxon>Chelicerata</taxon>
        <taxon>Arachnida</taxon>
        <taxon>Araneae</taxon>
        <taxon>Araneomorphae</taxon>
        <taxon>Entelegynae</taxon>
        <taxon>Araneoidea</taxon>
        <taxon>Araneidae</taxon>
        <taxon>Caerostris</taxon>
    </lineage>
</organism>
<accession>A0AAV4NZJ5</accession>
<dbReference type="AlphaFoldDB" id="A0AAV4NZJ5"/>
<reference evidence="1 2" key="1">
    <citation type="submission" date="2021-06" db="EMBL/GenBank/DDBJ databases">
        <title>Caerostris extrusa draft genome.</title>
        <authorList>
            <person name="Kono N."/>
            <person name="Arakawa K."/>
        </authorList>
    </citation>
    <scope>NUCLEOTIDE SEQUENCE [LARGE SCALE GENOMIC DNA]</scope>
</reference>